<keyword evidence="3" id="KW-1185">Reference proteome</keyword>
<dbReference type="EMBL" id="JACLAX010000003">
    <property type="protein sequence ID" value="MBC2668405.1"/>
    <property type="molecule type" value="Genomic_DNA"/>
</dbReference>
<dbReference type="Gene3D" id="3.40.30.10">
    <property type="entry name" value="Glutaredoxin"/>
    <property type="match status" value="1"/>
</dbReference>
<sequence>MPLSASTPRPATRAASRPSVSRLVGTALLVPLALGLVACQKEAGSGAGSPATAAATPLPTVAAPAGKSWAETIVITPEGGYRMGNPDAAIKVIEYGSLTCSHCGEFSEKGAATIRDQWVASGRLSYEFRHFVRDGLDLTMGLLTRCGGPETTLALTDQVFANQKAIFDGLKGRETALNAAMAAAPDQRFQAIAQAAGLSEFFAARGISADQAKACLTKTDLAQQMAQQTTEQGDKLQIEGTPTFLINGEKIGTATWEEFKTRIEGLGVR</sequence>
<dbReference type="SUPFAM" id="SSF52833">
    <property type="entry name" value="Thioredoxin-like"/>
    <property type="match status" value="1"/>
</dbReference>
<dbReference type="Proteomes" id="UP000551327">
    <property type="component" value="Unassembled WGS sequence"/>
</dbReference>
<protein>
    <submittedName>
        <fullName evidence="2">Thioredoxin domain-containing protein</fullName>
    </submittedName>
</protein>
<dbReference type="InterPro" id="IPR012336">
    <property type="entry name" value="Thioredoxin-like_fold"/>
</dbReference>
<organism evidence="2 3">
    <name type="scientific">Novosphingobium piscinae</name>
    <dbReference type="NCBI Taxonomy" id="1507448"/>
    <lineage>
        <taxon>Bacteria</taxon>
        <taxon>Pseudomonadati</taxon>
        <taxon>Pseudomonadota</taxon>
        <taxon>Alphaproteobacteria</taxon>
        <taxon>Sphingomonadales</taxon>
        <taxon>Sphingomonadaceae</taxon>
        <taxon>Novosphingobium</taxon>
    </lineage>
</organism>
<reference evidence="2 3" key="1">
    <citation type="submission" date="2020-08" db="EMBL/GenBank/DDBJ databases">
        <title>The genome sequence of type strain Novosphingobium piscinae KCTC 42194.</title>
        <authorList>
            <person name="Liu Y."/>
        </authorList>
    </citation>
    <scope>NUCLEOTIDE SEQUENCE [LARGE SCALE GENOMIC DNA]</scope>
    <source>
        <strain evidence="2 3">KCTC 42194</strain>
    </source>
</reference>
<name>A0A7X1FWP8_9SPHN</name>
<evidence type="ECO:0000313" key="3">
    <source>
        <dbReference type="Proteomes" id="UP000551327"/>
    </source>
</evidence>
<feature type="domain" description="Thioredoxin-like fold" evidence="1">
    <location>
        <begin position="79"/>
        <end position="264"/>
    </location>
</feature>
<dbReference type="InterPro" id="IPR036249">
    <property type="entry name" value="Thioredoxin-like_sf"/>
</dbReference>
<dbReference type="Pfam" id="PF13462">
    <property type="entry name" value="Thioredoxin_4"/>
    <property type="match status" value="1"/>
</dbReference>
<proteinExistence type="predicted"/>
<accession>A0A7X1FWP8</accession>
<dbReference type="RefSeq" id="WP_185678291.1">
    <property type="nucleotide sequence ID" value="NZ_JACLAX010000003.1"/>
</dbReference>
<comment type="caution">
    <text evidence="2">The sequence shown here is derived from an EMBL/GenBank/DDBJ whole genome shotgun (WGS) entry which is preliminary data.</text>
</comment>
<dbReference type="AlphaFoldDB" id="A0A7X1FWP8"/>
<gene>
    <name evidence="2" type="ORF">H7F53_04515</name>
</gene>
<dbReference type="Gene3D" id="1.10.40.110">
    <property type="match status" value="1"/>
</dbReference>
<evidence type="ECO:0000259" key="1">
    <source>
        <dbReference type="Pfam" id="PF13462"/>
    </source>
</evidence>
<evidence type="ECO:0000313" key="2">
    <source>
        <dbReference type="EMBL" id="MBC2668405.1"/>
    </source>
</evidence>